<evidence type="ECO:0000256" key="7">
    <source>
        <dbReference type="SAM" id="MobiDB-lite"/>
    </source>
</evidence>
<keyword evidence="3" id="KW-0479">Metal-binding</keyword>
<dbReference type="GO" id="GO:0046872">
    <property type="term" value="F:metal ion binding"/>
    <property type="evidence" value="ECO:0007669"/>
    <property type="project" value="UniProtKB-KW"/>
</dbReference>
<evidence type="ECO:0000256" key="6">
    <source>
        <dbReference type="ARBA" id="ARBA00023004"/>
    </source>
</evidence>
<comment type="similarity">
    <text evidence="2">Belongs to the TfdA dioxygenase family.</text>
</comment>
<feature type="domain" description="TauD/TfdA-like" evidence="8">
    <location>
        <begin position="85"/>
        <end position="347"/>
    </location>
</feature>
<feature type="region of interest" description="Disordered" evidence="7">
    <location>
        <begin position="1"/>
        <end position="22"/>
    </location>
</feature>
<protein>
    <recommendedName>
        <fullName evidence="8">TauD/TfdA-like domain-containing protein</fullName>
    </recommendedName>
</protein>
<evidence type="ECO:0000256" key="3">
    <source>
        <dbReference type="ARBA" id="ARBA00022723"/>
    </source>
</evidence>
<dbReference type="PANTHER" id="PTHR30468">
    <property type="entry name" value="ALPHA-KETOGLUTARATE-DEPENDENT SULFONATE DIOXYGENASE"/>
    <property type="match status" value="1"/>
</dbReference>
<dbReference type="OrthoDB" id="10257314at2759"/>
<comment type="caution">
    <text evidence="9">The sequence shown here is derived from an EMBL/GenBank/DDBJ whole genome shotgun (WGS) entry which is preliminary data.</text>
</comment>
<evidence type="ECO:0000313" key="10">
    <source>
        <dbReference type="Proteomes" id="UP000736672"/>
    </source>
</evidence>
<keyword evidence="10" id="KW-1185">Reference proteome</keyword>
<dbReference type="SUPFAM" id="SSF51197">
    <property type="entry name" value="Clavaminate synthase-like"/>
    <property type="match status" value="1"/>
</dbReference>
<evidence type="ECO:0000259" key="8">
    <source>
        <dbReference type="Pfam" id="PF02668"/>
    </source>
</evidence>
<dbReference type="GO" id="GO:0005737">
    <property type="term" value="C:cytoplasm"/>
    <property type="evidence" value="ECO:0007669"/>
    <property type="project" value="TreeGrafter"/>
</dbReference>
<gene>
    <name evidence="9" type="ORF">B0J15DRAFT_466473</name>
</gene>
<comment type="cofactor">
    <cofactor evidence="1">
        <name>Fe(2+)</name>
        <dbReference type="ChEBI" id="CHEBI:29033"/>
    </cofactor>
</comment>
<keyword evidence="4" id="KW-0223">Dioxygenase</keyword>
<organism evidence="9 10">
    <name type="scientific">Fusarium solani</name>
    <name type="common">Filamentous fungus</name>
    <dbReference type="NCBI Taxonomy" id="169388"/>
    <lineage>
        <taxon>Eukaryota</taxon>
        <taxon>Fungi</taxon>
        <taxon>Dikarya</taxon>
        <taxon>Ascomycota</taxon>
        <taxon>Pezizomycotina</taxon>
        <taxon>Sordariomycetes</taxon>
        <taxon>Hypocreomycetidae</taxon>
        <taxon>Hypocreales</taxon>
        <taxon>Nectriaceae</taxon>
        <taxon>Fusarium</taxon>
        <taxon>Fusarium solani species complex</taxon>
    </lineage>
</organism>
<evidence type="ECO:0000256" key="4">
    <source>
        <dbReference type="ARBA" id="ARBA00022964"/>
    </source>
</evidence>
<sequence length="363" mass="40550">MPSITKTEESLQGGAVKPLLHDQTSPSPLELYGLPYWGNENGQKYGCSLRLLCYIMPPLELFEHYEHGKDADPKFGSLLKEGVKISDITKSIGAEVTGIQLSQLDNKAKDELALLVAQKKVVVFHDQDFNTIPIQQAVDFASYFGKLHVHPVSGAVPGFPQLHMVHRGLDDVGHDKFLETRTTSVSWHSDVSYELQPPGTTFLFAIDVPEAGGDTLFVNQVKAFERLSPAFRQRLEGLKVVHSAHEQAQTALKNGGQLRRDPITSVHPLVRTHPATGEKALYIQPQFARSIVGYKKEESDALLNFLYHHIAFSQDLQCRVKWSPRSVVVWDNRVTAHSGLVDWEGPRFRYIARLAAQAEVPTE</sequence>
<reference evidence="9" key="1">
    <citation type="journal article" date="2021" name="Nat. Commun.">
        <title>Genetic determinants of endophytism in the Arabidopsis root mycobiome.</title>
        <authorList>
            <person name="Mesny F."/>
            <person name="Miyauchi S."/>
            <person name="Thiergart T."/>
            <person name="Pickel B."/>
            <person name="Atanasova L."/>
            <person name="Karlsson M."/>
            <person name="Huettel B."/>
            <person name="Barry K.W."/>
            <person name="Haridas S."/>
            <person name="Chen C."/>
            <person name="Bauer D."/>
            <person name="Andreopoulos W."/>
            <person name="Pangilinan J."/>
            <person name="LaButti K."/>
            <person name="Riley R."/>
            <person name="Lipzen A."/>
            <person name="Clum A."/>
            <person name="Drula E."/>
            <person name="Henrissat B."/>
            <person name="Kohler A."/>
            <person name="Grigoriev I.V."/>
            <person name="Martin F.M."/>
            <person name="Hacquard S."/>
        </authorList>
    </citation>
    <scope>NUCLEOTIDE SEQUENCE</scope>
    <source>
        <strain evidence="9">FSSC 5 MPI-SDFR-AT-0091</strain>
    </source>
</reference>
<evidence type="ECO:0000256" key="1">
    <source>
        <dbReference type="ARBA" id="ARBA00001954"/>
    </source>
</evidence>
<dbReference type="InterPro" id="IPR003819">
    <property type="entry name" value="TauD/TfdA-like"/>
</dbReference>
<dbReference type="GO" id="GO:0016706">
    <property type="term" value="F:2-oxoglutarate-dependent dioxygenase activity"/>
    <property type="evidence" value="ECO:0007669"/>
    <property type="project" value="TreeGrafter"/>
</dbReference>
<evidence type="ECO:0000256" key="2">
    <source>
        <dbReference type="ARBA" id="ARBA00005896"/>
    </source>
</evidence>
<proteinExistence type="inferred from homology"/>
<dbReference type="InterPro" id="IPR042098">
    <property type="entry name" value="TauD-like_sf"/>
</dbReference>
<evidence type="ECO:0000256" key="5">
    <source>
        <dbReference type="ARBA" id="ARBA00023002"/>
    </source>
</evidence>
<dbReference type="PANTHER" id="PTHR30468:SF1">
    <property type="entry name" value="ALPHA-KETOGLUTARATE-DEPENDENT SULFONATE DIOXYGENASE"/>
    <property type="match status" value="1"/>
</dbReference>
<dbReference type="InterPro" id="IPR051323">
    <property type="entry name" value="AtsK-like"/>
</dbReference>
<dbReference type="Proteomes" id="UP000736672">
    <property type="component" value="Unassembled WGS sequence"/>
</dbReference>
<name>A0A9P9KF09_FUSSL</name>
<dbReference type="FunFam" id="3.60.130.10:FF:000003">
    <property type="entry name" value="Alpha-ketoglutarate-dependent taurine dioxygenase"/>
    <property type="match status" value="1"/>
</dbReference>
<dbReference type="Gene3D" id="3.60.130.10">
    <property type="entry name" value="Clavaminate synthase-like"/>
    <property type="match status" value="1"/>
</dbReference>
<keyword evidence="6" id="KW-0408">Iron</keyword>
<dbReference type="Pfam" id="PF02668">
    <property type="entry name" value="TauD"/>
    <property type="match status" value="1"/>
</dbReference>
<accession>A0A9P9KF09</accession>
<dbReference type="EMBL" id="JAGTJS010000010">
    <property type="protein sequence ID" value="KAH7254820.1"/>
    <property type="molecule type" value="Genomic_DNA"/>
</dbReference>
<keyword evidence="5" id="KW-0560">Oxidoreductase</keyword>
<dbReference type="AlphaFoldDB" id="A0A9P9KF09"/>
<evidence type="ECO:0000313" key="9">
    <source>
        <dbReference type="EMBL" id="KAH7254820.1"/>
    </source>
</evidence>